<dbReference type="Pfam" id="PF01245">
    <property type="entry name" value="Ribosomal_L19"/>
    <property type="match status" value="1"/>
</dbReference>
<dbReference type="GO" id="GO:0003735">
    <property type="term" value="F:structural constituent of ribosome"/>
    <property type="evidence" value="ECO:0007669"/>
    <property type="project" value="InterPro"/>
</dbReference>
<proteinExistence type="inferred from homology"/>
<dbReference type="PANTHER" id="PTHR15680:SF9">
    <property type="entry name" value="LARGE RIBOSOMAL SUBUNIT PROTEIN BL19M"/>
    <property type="match status" value="1"/>
</dbReference>
<dbReference type="AlphaFoldDB" id="A0A1G1WQI8"/>
<dbReference type="InterPro" id="IPR001857">
    <property type="entry name" value="Ribosomal_bL19"/>
</dbReference>
<comment type="similarity">
    <text evidence="1 4">Belongs to the bacterial ribosomal protein bL19 family.</text>
</comment>
<comment type="function">
    <text evidence="4">This protein is located at the 30S-50S ribosomal subunit interface and may play a role in the structure and function of the aminoacyl-tRNA binding site.</text>
</comment>
<keyword evidence="3 4" id="KW-0687">Ribonucleoprotein</keyword>
<dbReference type="GO" id="GO:0006412">
    <property type="term" value="P:translation"/>
    <property type="evidence" value="ECO:0007669"/>
    <property type="project" value="InterPro"/>
</dbReference>
<dbReference type="InterPro" id="IPR008991">
    <property type="entry name" value="Translation_prot_SH3-like_sf"/>
</dbReference>
<accession>A0A1G1WQI8</accession>
<keyword evidence="2 5" id="KW-0689">Ribosomal protein</keyword>
<evidence type="ECO:0000313" key="6">
    <source>
        <dbReference type="Proteomes" id="UP000177821"/>
    </source>
</evidence>
<dbReference type="PIRSF" id="PIRSF002191">
    <property type="entry name" value="Ribosomal_L19"/>
    <property type="match status" value="1"/>
</dbReference>
<reference evidence="5 6" key="1">
    <citation type="journal article" date="2016" name="Nat. Commun.">
        <title>Thousands of microbial genomes shed light on interconnected biogeochemical processes in an aquifer system.</title>
        <authorList>
            <person name="Anantharaman K."/>
            <person name="Brown C.T."/>
            <person name="Hug L.A."/>
            <person name="Sharon I."/>
            <person name="Castelle C.J."/>
            <person name="Probst A.J."/>
            <person name="Thomas B.C."/>
            <person name="Singh A."/>
            <person name="Wilkins M.J."/>
            <person name="Karaoz U."/>
            <person name="Brodie E.L."/>
            <person name="Williams K.H."/>
            <person name="Hubbard S.S."/>
            <person name="Banfield J.F."/>
        </authorList>
    </citation>
    <scope>NUCLEOTIDE SEQUENCE [LARGE SCALE GENOMIC DNA]</scope>
</reference>
<dbReference type="InterPro" id="IPR038657">
    <property type="entry name" value="Ribosomal_bL19_sf"/>
</dbReference>
<dbReference type="SUPFAM" id="SSF50104">
    <property type="entry name" value="Translation proteins SH3-like domain"/>
    <property type="match status" value="1"/>
</dbReference>
<name>A0A1G1WQI8_9BACT</name>
<dbReference type="NCBIfam" id="TIGR01024">
    <property type="entry name" value="rplS_bact"/>
    <property type="match status" value="1"/>
</dbReference>
<comment type="caution">
    <text evidence="5">The sequence shown here is derived from an EMBL/GenBank/DDBJ whole genome shotgun (WGS) entry which is preliminary data.</text>
</comment>
<evidence type="ECO:0000256" key="2">
    <source>
        <dbReference type="ARBA" id="ARBA00022980"/>
    </source>
</evidence>
<organism evidence="5 6">
    <name type="scientific">Candidatus Woykebacteria bacterium RIFCSPHIGHO2_02_FULL_43_16b</name>
    <dbReference type="NCBI Taxonomy" id="1802601"/>
    <lineage>
        <taxon>Bacteria</taxon>
        <taxon>Candidatus Woykeibacteriota</taxon>
    </lineage>
</organism>
<dbReference type="Proteomes" id="UP000177821">
    <property type="component" value="Unassembled WGS sequence"/>
</dbReference>
<gene>
    <name evidence="5" type="ORF">A3J50_00680</name>
</gene>
<evidence type="ECO:0000256" key="1">
    <source>
        <dbReference type="ARBA" id="ARBA00005781"/>
    </source>
</evidence>
<dbReference type="EMBL" id="MHCX01000024">
    <property type="protein sequence ID" value="OGY29467.1"/>
    <property type="molecule type" value="Genomic_DNA"/>
</dbReference>
<evidence type="ECO:0000313" key="5">
    <source>
        <dbReference type="EMBL" id="OGY29467.1"/>
    </source>
</evidence>
<evidence type="ECO:0000256" key="3">
    <source>
        <dbReference type="ARBA" id="ARBA00023274"/>
    </source>
</evidence>
<evidence type="ECO:0000256" key="4">
    <source>
        <dbReference type="RuleBase" id="RU000559"/>
    </source>
</evidence>
<sequence length="99" mass="10911">MENINFKPGDVIKVSSSIKEGNKERIQAYEGIVISIRGAGNSQTFTVRKIGAGGIGVERIWPVSSPNIKKIDVVKVAQGVRRAKLYYLRDRIGKLAKKV</sequence>
<dbReference type="PANTHER" id="PTHR15680">
    <property type="entry name" value="RIBOSOMAL PROTEIN L19"/>
    <property type="match status" value="1"/>
</dbReference>
<dbReference type="PRINTS" id="PR00061">
    <property type="entry name" value="RIBOSOMALL19"/>
</dbReference>
<protein>
    <recommendedName>
        <fullName evidence="4">50S ribosomal protein L19</fullName>
    </recommendedName>
</protein>
<dbReference type="Gene3D" id="2.30.30.790">
    <property type="match status" value="1"/>
</dbReference>
<dbReference type="GO" id="GO:0022625">
    <property type="term" value="C:cytosolic large ribosomal subunit"/>
    <property type="evidence" value="ECO:0007669"/>
    <property type="project" value="TreeGrafter"/>
</dbReference>